<dbReference type="Gene3D" id="3.30.950.10">
    <property type="entry name" value="Methyltransferase, Cobalt-precorrin-4 Transmethylase, Domain 2"/>
    <property type="match status" value="1"/>
</dbReference>
<sequence length="431" mass="46738">MKQSCPQNLLHVIGLGLDGLQSLSPESLACLEKAEIIAGSKAHLQTVAEHPARKLPLSNNIVAWIDQIADILQQQSVVILASGDPLFYGLGRLLTERFDRQYLRFYPQVSSIQLAFNRLGIPWQSATIVSVHGRQPDHLEQALKQGKSPLAVLTDFVHTPGEIARLIQDIRPPVQYHMTVCSQLGATEETIQSISIEAAIDSSFPSPNVVVLEAQPLTPTLPQPLFGIADKDFHTFPDQPGLITKQEVRALSLSLLRLQPDITVWDVGAGTGSISIEIARLVPDAHIYAIEKTAAGLTLIKKNCRRFGTPHISPIRGVAPAALDSLPAPDRIMIGGGGKAISEILEVCCDRIRPNGVIVANFATLETCMLAKQQLQNKGWIVQLLQVNIARSATLATATRFVPLNPVILLQASRPFPQPDAGSDQGESNDI</sequence>
<dbReference type="CDD" id="cd02440">
    <property type="entry name" value="AdoMet_MTases"/>
    <property type="match status" value="1"/>
</dbReference>
<dbReference type="AlphaFoldDB" id="A0A6M0S9J9"/>
<keyword evidence="5" id="KW-0949">S-adenosyl-L-methionine</keyword>
<dbReference type="NCBIfam" id="TIGR02467">
    <property type="entry name" value="CbiE"/>
    <property type="match status" value="1"/>
</dbReference>
<dbReference type="InterPro" id="IPR014008">
    <property type="entry name" value="Cbl_synth_MTase_CbiT"/>
</dbReference>
<comment type="pathway">
    <text evidence="1">Cofactor biosynthesis; adenosylcobalamin biosynthesis.</text>
</comment>
<dbReference type="UniPathway" id="UPA00148"/>
<dbReference type="InterPro" id="IPR006365">
    <property type="entry name" value="Cbl_synth_CobL"/>
</dbReference>
<dbReference type="InterPro" id="IPR014776">
    <property type="entry name" value="4pyrrole_Mease_sub2"/>
</dbReference>
<dbReference type="GO" id="GO:0009236">
    <property type="term" value="P:cobalamin biosynthetic process"/>
    <property type="evidence" value="ECO:0007669"/>
    <property type="project" value="UniProtKB-UniPathway"/>
</dbReference>
<evidence type="ECO:0000313" key="8">
    <source>
        <dbReference type="Proteomes" id="UP000473574"/>
    </source>
</evidence>
<dbReference type="EMBL" id="QZCE01000002">
    <property type="protein sequence ID" value="NEZ64753.1"/>
    <property type="molecule type" value="Genomic_DNA"/>
</dbReference>
<evidence type="ECO:0000256" key="4">
    <source>
        <dbReference type="ARBA" id="ARBA00022679"/>
    </source>
</evidence>
<keyword evidence="3 7" id="KW-0489">Methyltransferase</keyword>
<dbReference type="GO" id="GO:0032259">
    <property type="term" value="P:methylation"/>
    <property type="evidence" value="ECO:0007669"/>
    <property type="project" value="UniProtKB-KW"/>
</dbReference>
<dbReference type="NCBIfam" id="TIGR02469">
    <property type="entry name" value="CbiT"/>
    <property type="match status" value="1"/>
</dbReference>
<dbReference type="InterPro" id="IPR000878">
    <property type="entry name" value="4pyrrol_Mease"/>
</dbReference>
<dbReference type="Gene3D" id="3.40.50.150">
    <property type="entry name" value="Vaccinia Virus protein VP39"/>
    <property type="match status" value="1"/>
</dbReference>
<proteinExistence type="predicted"/>
<protein>
    <submittedName>
        <fullName evidence="7">Precorrin-6y C5,15-methyltransferase (Decarboxylating) subunit CbiE</fullName>
    </submittedName>
</protein>
<reference evidence="7 8" key="1">
    <citation type="journal article" date="2020" name="Microb. Ecol.">
        <title>Ecogenomics of the Marine Benthic Filamentous Cyanobacterium Adonisia.</title>
        <authorList>
            <person name="Walter J.M."/>
            <person name="Coutinho F.H."/>
            <person name="Leomil L."/>
            <person name="Hargreaves P.I."/>
            <person name="Campeao M.E."/>
            <person name="Vieira V.V."/>
            <person name="Silva B.S."/>
            <person name="Fistarol G.O."/>
            <person name="Salomon P.S."/>
            <person name="Sawabe T."/>
            <person name="Mino S."/>
            <person name="Hosokawa M."/>
            <person name="Miyashita H."/>
            <person name="Maruyama F."/>
            <person name="van Verk M.C."/>
            <person name="Dutilh B.E."/>
            <person name="Thompson C.C."/>
            <person name="Thompson F.L."/>
        </authorList>
    </citation>
    <scope>NUCLEOTIDE SEQUENCE [LARGE SCALE GENOMIC DNA]</scope>
    <source>
        <strain evidence="7 8">CCMR0082</strain>
    </source>
</reference>
<dbReference type="Gene3D" id="3.40.1010.10">
    <property type="entry name" value="Cobalt-precorrin-4 Transmethylase, Domain 1"/>
    <property type="match status" value="1"/>
</dbReference>
<comment type="caution">
    <text evidence="7">The sequence shown here is derived from an EMBL/GenBank/DDBJ whole genome shotgun (WGS) entry which is preliminary data.</text>
</comment>
<evidence type="ECO:0000256" key="3">
    <source>
        <dbReference type="ARBA" id="ARBA00022603"/>
    </source>
</evidence>
<keyword evidence="4 7" id="KW-0808">Transferase</keyword>
<feature type="domain" description="Tetrapyrrole methylase" evidence="6">
    <location>
        <begin position="10"/>
        <end position="193"/>
    </location>
</feature>
<dbReference type="SUPFAM" id="SSF53790">
    <property type="entry name" value="Tetrapyrrole methylase"/>
    <property type="match status" value="1"/>
</dbReference>
<dbReference type="PIRSF" id="PIRSF036428">
    <property type="entry name" value="CobL"/>
    <property type="match status" value="1"/>
</dbReference>
<name>A0A6M0S9J9_9CYAN</name>
<dbReference type="SUPFAM" id="SSF53335">
    <property type="entry name" value="S-adenosyl-L-methionine-dependent methyltransferases"/>
    <property type="match status" value="1"/>
</dbReference>
<dbReference type="PANTHER" id="PTHR43182">
    <property type="entry name" value="COBALT-PRECORRIN-6B C(15)-METHYLTRANSFERASE (DECARBOXYLATING)"/>
    <property type="match status" value="1"/>
</dbReference>
<dbReference type="Pfam" id="PF00590">
    <property type="entry name" value="TP_methylase"/>
    <property type="match status" value="1"/>
</dbReference>
<gene>
    <name evidence="7" type="primary">cbiE</name>
    <name evidence="7" type="ORF">D0962_18495</name>
</gene>
<evidence type="ECO:0000259" key="6">
    <source>
        <dbReference type="Pfam" id="PF00590"/>
    </source>
</evidence>
<accession>A0A6M0S9J9</accession>
<dbReference type="InterPro" id="IPR012818">
    <property type="entry name" value="CbiE"/>
</dbReference>
<dbReference type="CDD" id="cd11644">
    <property type="entry name" value="Precorrin-6Y-MT"/>
    <property type="match status" value="1"/>
</dbReference>
<dbReference type="RefSeq" id="WP_163665268.1">
    <property type="nucleotide sequence ID" value="NZ_QZCE01000002.1"/>
</dbReference>
<evidence type="ECO:0000313" key="7">
    <source>
        <dbReference type="EMBL" id="NEZ64753.1"/>
    </source>
</evidence>
<evidence type="ECO:0000256" key="2">
    <source>
        <dbReference type="ARBA" id="ARBA00022573"/>
    </source>
</evidence>
<evidence type="ECO:0000256" key="1">
    <source>
        <dbReference type="ARBA" id="ARBA00004953"/>
    </source>
</evidence>
<dbReference type="InterPro" id="IPR050714">
    <property type="entry name" value="Cobalamin_biosynth_MTase"/>
</dbReference>
<keyword evidence="2" id="KW-0169">Cobalamin biosynthesis</keyword>
<dbReference type="InterPro" id="IPR029063">
    <property type="entry name" value="SAM-dependent_MTases_sf"/>
</dbReference>
<dbReference type="GO" id="GO:0008276">
    <property type="term" value="F:protein methyltransferase activity"/>
    <property type="evidence" value="ECO:0007669"/>
    <property type="project" value="InterPro"/>
</dbReference>
<organism evidence="7 8">
    <name type="scientific">Adonisia turfae CCMR0082</name>
    <dbReference type="NCBI Taxonomy" id="2304604"/>
    <lineage>
        <taxon>Bacteria</taxon>
        <taxon>Bacillati</taxon>
        <taxon>Cyanobacteriota</taxon>
        <taxon>Adonisia</taxon>
        <taxon>Adonisia turfae</taxon>
    </lineage>
</organism>
<dbReference type="InterPro" id="IPR035996">
    <property type="entry name" value="4pyrrol_Methylase_sf"/>
</dbReference>
<dbReference type="PANTHER" id="PTHR43182:SF1">
    <property type="entry name" value="COBALT-PRECORRIN-7 C(5)-METHYLTRANSFERASE"/>
    <property type="match status" value="1"/>
</dbReference>
<dbReference type="Proteomes" id="UP000473574">
    <property type="component" value="Unassembled WGS sequence"/>
</dbReference>
<evidence type="ECO:0000256" key="5">
    <source>
        <dbReference type="ARBA" id="ARBA00022691"/>
    </source>
</evidence>
<dbReference type="InterPro" id="IPR014777">
    <property type="entry name" value="4pyrrole_Mease_sub1"/>
</dbReference>